<evidence type="ECO:0000313" key="15">
    <source>
        <dbReference type="Proteomes" id="UP000196084"/>
    </source>
</evidence>
<comment type="pathway">
    <text evidence="12">Carbohydrate metabolism; D-ribose degradation; D-ribose 5-phosphate from beta-D-ribopyranose: step 2/2.</text>
</comment>
<comment type="subcellular location">
    <subcellularLocation>
        <location evidence="12">Cytoplasm</location>
    </subcellularLocation>
</comment>
<dbReference type="OrthoDB" id="26949at2157"/>
<evidence type="ECO:0000256" key="10">
    <source>
        <dbReference type="ARBA" id="ARBA00022958"/>
    </source>
</evidence>
<accession>A0A202E460</accession>
<comment type="similarity">
    <text evidence="1">Belongs to the carbohydrate kinase pfkB family.</text>
</comment>
<dbReference type="GO" id="GO:0019303">
    <property type="term" value="P:D-ribose catabolic process"/>
    <property type="evidence" value="ECO:0007669"/>
    <property type="project" value="UniProtKB-UniRule"/>
</dbReference>
<feature type="active site" description="Proton acceptor" evidence="12">
    <location>
        <position position="260"/>
    </location>
</feature>
<feature type="binding site" evidence="12">
    <location>
        <position position="193"/>
    </location>
    <ligand>
        <name>ATP</name>
        <dbReference type="ChEBI" id="CHEBI:30616"/>
    </ligand>
</feature>
<evidence type="ECO:0000256" key="4">
    <source>
        <dbReference type="ARBA" id="ARBA00022679"/>
    </source>
</evidence>
<evidence type="ECO:0000259" key="13">
    <source>
        <dbReference type="Pfam" id="PF00294"/>
    </source>
</evidence>
<feature type="binding site" evidence="12">
    <location>
        <position position="254"/>
    </location>
    <ligand>
        <name>K(+)</name>
        <dbReference type="ChEBI" id="CHEBI:29103"/>
    </ligand>
</feature>
<keyword evidence="9 12" id="KW-0460">Magnesium</keyword>
<comment type="catalytic activity">
    <reaction evidence="12">
        <text>D-ribose + ATP = D-ribose 5-phosphate + ADP + H(+)</text>
        <dbReference type="Rhea" id="RHEA:13697"/>
        <dbReference type="ChEBI" id="CHEBI:15378"/>
        <dbReference type="ChEBI" id="CHEBI:30616"/>
        <dbReference type="ChEBI" id="CHEBI:47013"/>
        <dbReference type="ChEBI" id="CHEBI:78346"/>
        <dbReference type="ChEBI" id="CHEBI:456216"/>
        <dbReference type="EC" id="2.7.1.15"/>
    </reaction>
</comment>
<evidence type="ECO:0000256" key="8">
    <source>
        <dbReference type="ARBA" id="ARBA00022840"/>
    </source>
</evidence>
<keyword evidence="15" id="KW-1185">Reference proteome</keyword>
<dbReference type="PANTHER" id="PTHR10584">
    <property type="entry name" value="SUGAR KINASE"/>
    <property type="match status" value="1"/>
</dbReference>
<dbReference type="InterPro" id="IPR011611">
    <property type="entry name" value="PfkB_dom"/>
</dbReference>
<feature type="binding site" evidence="12">
    <location>
        <position position="149"/>
    </location>
    <ligand>
        <name>substrate</name>
    </ligand>
</feature>
<dbReference type="EC" id="2.7.1.15" evidence="2 12"/>
<dbReference type="InterPro" id="IPR002173">
    <property type="entry name" value="Carboh/pur_kinase_PfkB_CS"/>
</dbReference>
<evidence type="ECO:0000256" key="12">
    <source>
        <dbReference type="HAMAP-Rule" id="MF_01987"/>
    </source>
</evidence>
<comment type="similarity">
    <text evidence="12">Belongs to the carbohydrate kinase PfkB family. Ribokinase subfamily.</text>
</comment>
<evidence type="ECO:0000256" key="11">
    <source>
        <dbReference type="ARBA" id="ARBA00023277"/>
    </source>
</evidence>
<evidence type="ECO:0000256" key="1">
    <source>
        <dbReference type="ARBA" id="ARBA00005380"/>
    </source>
</evidence>
<dbReference type="GO" id="GO:0046872">
    <property type="term" value="F:metal ion binding"/>
    <property type="evidence" value="ECO:0007669"/>
    <property type="project" value="UniProtKB-KW"/>
</dbReference>
<feature type="binding site" evidence="12">
    <location>
        <position position="290"/>
    </location>
    <ligand>
        <name>K(+)</name>
        <dbReference type="ChEBI" id="CHEBI:29103"/>
    </ligand>
</feature>
<comment type="activity regulation">
    <text evidence="12">Activated by a monovalent cation that binds near, but not in, the active site. The most likely occupant of the site in vivo is potassium. Ion binding induces a conformational change that may alter substrate affinity.</text>
</comment>
<keyword evidence="11 12" id="KW-0119">Carbohydrate metabolism</keyword>
<evidence type="ECO:0000256" key="2">
    <source>
        <dbReference type="ARBA" id="ARBA00012035"/>
    </source>
</evidence>
<feature type="binding site" evidence="12">
    <location>
        <position position="256"/>
    </location>
    <ligand>
        <name>K(+)</name>
        <dbReference type="ChEBI" id="CHEBI:29103"/>
    </ligand>
</feature>
<gene>
    <name evidence="12" type="primary">rbsK</name>
    <name evidence="14" type="ORF">B2G88_16440</name>
</gene>
<feature type="domain" description="Carbohydrate kinase PfkB" evidence="13">
    <location>
        <begin position="12"/>
        <end position="300"/>
    </location>
</feature>
<dbReference type="RefSeq" id="WP_087715402.1">
    <property type="nucleotide sequence ID" value="NZ_MWPH01000004.1"/>
</dbReference>
<comment type="function">
    <text evidence="12">Catalyzes the phosphorylation of ribose at O-5 in a reaction requiring ATP and magnesium. The resulting D-ribose-5-phosphate can then be used either for sythesis of nucleotides, histidine, and tryptophan, or as a component of the pentose phosphate pathway.</text>
</comment>
<dbReference type="PROSITE" id="PS00584">
    <property type="entry name" value="PFKB_KINASES_2"/>
    <property type="match status" value="1"/>
</dbReference>
<feature type="binding site" evidence="12">
    <location>
        <position position="260"/>
    </location>
    <ligand>
        <name>substrate</name>
    </ligand>
</feature>
<comment type="cofactor">
    <cofactor evidence="12">
        <name>Mg(2+)</name>
        <dbReference type="ChEBI" id="CHEBI:18420"/>
    </cofactor>
    <text evidence="12">Requires a divalent cation, most likely magnesium in vivo, as an electrophilic catalyst to aid phosphoryl group transfer. It is the chelate of the metal and the nucleotide that is the actual substrate.</text>
</comment>
<evidence type="ECO:0000256" key="6">
    <source>
        <dbReference type="ARBA" id="ARBA00022741"/>
    </source>
</evidence>
<dbReference type="SUPFAM" id="SSF53613">
    <property type="entry name" value="Ribokinase-like"/>
    <property type="match status" value="1"/>
</dbReference>
<dbReference type="InterPro" id="IPR011877">
    <property type="entry name" value="Ribokinase"/>
</dbReference>
<feature type="binding site" evidence="12">
    <location>
        <position position="293"/>
    </location>
    <ligand>
        <name>K(+)</name>
        <dbReference type="ChEBI" id="CHEBI:29103"/>
    </ligand>
</feature>
<evidence type="ECO:0000256" key="9">
    <source>
        <dbReference type="ARBA" id="ARBA00022842"/>
    </source>
</evidence>
<dbReference type="GO" id="GO:0005829">
    <property type="term" value="C:cytosol"/>
    <property type="evidence" value="ECO:0007669"/>
    <property type="project" value="TreeGrafter"/>
</dbReference>
<dbReference type="Pfam" id="PF00294">
    <property type="entry name" value="PfkB"/>
    <property type="match status" value="1"/>
</dbReference>
<evidence type="ECO:0000256" key="3">
    <source>
        <dbReference type="ARBA" id="ARBA00016943"/>
    </source>
</evidence>
<dbReference type="InterPro" id="IPR002139">
    <property type="entry name" value="Ribo/fructo_kinase"/>
</dbReference>
<reference evidence="14 15" key="1">
    <citation type="submission" date="2017-02" db="EMBL/GenBank/DDBJ databases">
        <title>Natronthermophilus aegyptiacus gen. nov.,sp. nov., an aerobic, extremely halophilic alkalithermophilic archaeon isolated from the athalassohaline Wadi An Natrun, Egypt.</title>
        <authorList>
            <person name="Zhao B."/>
        </authorList>
    </citation>
    <scope>NUCLEOTIDE SEQUENCE [LARGE SCALE GENOMIC DNA]</scope>
    <source>
        <strain evidence="14 15">CGMCC 1.3597</strain>
    </source>
</reference>
<dbReference type="UniPathway" id="UPA00916">
    <property type="reaction ID" value="UER00889"/>
</dbReference>
<dbReference type="HAMAP" id="MF_01987">
    <property type="entry name" value="Ribokinase"/>
    <property type="match status" value="1"/>
</dbReference>
<dbReference type="EMBL" id="MWPH01000004">
    <property type="protein sequence ID" value="OVE83011.1"/>
    <property type="molecule type" value="Genomic_DNA"/>
</dbReference>
<keyword evidence="12" id="KW-0963">Cytoplasm</keyword>
<protein>
    <recommendedName>
        <fullName evidence="3 12">Ribokinase</fullName>
        <shortName evidence="12">RK</shortName>
        <ecNumber evidence="2 12">2.7.1.15</ecNumber>
    </recommendedName>
</protein>
<dbReference type="InterPro" id="IPR029056">
    <property type="entry name" value="Ribokinase-like"/>
</dbReference>
<evidence type="ECO:0000256" key="7">
    <source>
        <dbReference type="ARBA" id="ARBA00022777"/>
    </source>
</evidence>
<organism evidence="14 15">
    <name type="scientific">Natronolimnobius baerhuensis</name>
    <dbReference type="NCBI Taxonomy" id="253108"/>
    <lineage>
        <taxon>Archaea</taxon>
        <taxon>Methanobacteriati</taxon>
        <taxon>Methanobacteriota</taxon>
        <taxon>Stenosarchaea group</taxon>
        <taxon>Halobacteria</taxon>
        <taxon>Halobacteriales</taxon>
        <taxon>Natrialbaceae</taxon>
        <taxon>Natronolimnobius</taxon>
    </lineage>
</organism>
<dbReference type="GO" id="GO:0005524">
    <property type="term" value="F:ATP binding"/>
    <property type="evidence" value="ECO:0007669"/>
    <property type="project" value="UniProtKB-UniRule"/>
</dbReference>
<dbReference type="CDD" id="cd01174">
    <property type="entry name" value="ribokinase"/>
    <property type="match status" value="1"/>
</dbReference>
<dbReference type="Gene3D" id="3.40.1190.20">
    <property type="match status" value="1"/>
</dbReference>
<evidence type="ECO:0000256" key="5">
    <source>
        <dbReference type="ARBA" id="ARBA00022723"/>
    </source>
</evidence>
<proteinExistence type="inferred from homology"/>
<dbReference type="Proteomes" id="UP000196084">
    <property type="component" value="Unassembled WGS sequence"/>
</dbReference>
<dbReference type="PRINTS" id="PR00990">
    <property type="entry name" value="RIBOKINASE"/>
</dbReference>
<keyword evidence="5 12" id="KW-0479">Metal-binding</keyword>
<keyword evidence="4 12" id="KW-0808">Transferase</keyword>
<keyword evidence="10 12" id="KW-0630">Potassium</keyword>
<keyword evidence="6 12" id="KW-0547">Nucleotide-binding</keyword>
<dbReference type="PANTHER" id="PTHR10584:SF166">
    <property type="entry name" value="RIBOKINASE"/>
    <property type="match status" value="1"/>
</dbReference>
<sequence length="312" mass="32251">MGSTESAPETPSIAVVGSYNVGLTMRVPQFPVPGETVIGEGFAEGPGGKGSNQAIAASRLGADTTFVGRVGTDRYGDDAFDLWEREGIDTAQVGRDPNAHTGAGFVLVDADGENEITVAPGANAELSAKHVDDAADAIAASDVLLVQLEIETDPIERALEVAVTNDVEIVLNPAPVRDIDQALLDRAEYVTPNQNEARSLAGIDPDDKHTDREVAKRLADMVDGTVVMTVGSDGALVVDETVQTVEAPSVEPVDTTGAGDAFNGGFAVGRAEGMTQNEAARFACVTGALTVTASEVVPGLPVRSAVDDRHSS</sequence>
<feature type="binding site" evidence="12">
    <location>
        <begin position="48"/>
        <end position="52"/>
    </location>
    <ligand>
        <name>substrate</name>
    </ligand>
</feature>
<feature type="binding site" evidence="12">
    <location>
        <begin position="259"/>
        <end position="260"/>
    </location>
    <ligand>
        <name>ATP</name>
        <dbReference type="ChEBI" id="CHEBI:30616"/>
    </ligand>
</feature>
<name>A0A202E460_9EURY</name>
<dbReference type="GO" id="GO:0004747">
    <property type="term" value="F:ribokinase activity"/>
    <property type="evidence" value="ECO:0007669"/>
    <property type="project" value="UniProtKB-UniRule"/>
</dbReference>
<comment type="caution">
    <text evidence="12">Lacks conserved residue(s) required for the propagation of feature annotation.</text>
</comment>
<comment type="caution">
    <text evidence="14">The sequence shown here is derived from an EMBL/GenBank/DDBJ whole genome shotgun (WGS) entry which is preliminary data.</text>
</comment>
<evidence type="ECO:0000313" key="14">
    <source>
        <dbReference type="EMBL" id="OVE83011.1"/>
    </source>
</evidence>
<feature type="binding site" evidence="12">
    <location>
        <begin position="229"/>
        <end position="234"/>
    </location>
    <ligand>
        <name>ATP</name>
        <dbReference type="ChEBI" id="CHEBI:30616"/>
    </ligand>
</feature>
<comment type="subunit">
    <text evidence="12">Homodimer.</text>
</comment>
<keyword evidence="7 12" id="KW-0418">Kinase</keyword>
<keyword evidence="8 12" id="KW-0067">ATP-binding</keyword>
<dbReference type="AlphaFoldDB" id="A0A202E460"/>